<reference evidence="1" key="1">
    <citation type="submission" date="2019-06" db="EMBL/GenBank/DDBJ databases">
        <authorList>
            <person name="Zheng W."/>
        </authorList>
    </citation>
    <scope>NUCLEOTIDE SEQUENCE</scope>
    <source>
        <strain evidence="1">QDHG01</strain>
    </source>
</reference>
<proteinExistence type="predicted"/>
<evidence type="ECO:0000313" key="2">
    <source>
        <dbReference type="Proteomes" id="UP000785679"/>
    </source>
</evidence>
<sequence>MSSEMLKTATSDYESQIFMKKHLISQRIISKKIGDGQPNAKRTLPSSPPILDQEARNQQRKLNLSQTLLGHQVPETENEKIQTRFCQPQAFKFVICYHSKSHQKRVANFIQEALLVQRKLLQKEAQNGQRSESQLRAINNASQLSNMPPVLWQFLKRFYWTLGSHSDYQDITPQQVYNINQAMISFTPRDFLKFMDLHSTLQMRDGSELFTLFIKEALQGEFNFTGTINAYRDQFNTSAVSSEMGSPERQGRNIRARISTAPVTVSNSMRRQRLA</sequence>
<gene>
    <name evidence="1" type="ORF">FGO68_gene15148</name>
</gene>
<dbReference type="EMBL" id="RRYP01002349">
    <property type="protein sequence ID" value="TNV84869.1"/>
    <property type="molecule type" value="Genomic_DNA"/>
</dbReference>
<organism evidence="1 2">
    <name type="scientific">Halteria grandinella</name>
    <dbReference type="NCBI Taxonomy" id="5974"/>
    <lineage>
        <taxon>Eukaryota</taxon>
        <taxon>Sar</taxon>
        <taxon>Alveolata</taxon>
        <taxon>Ciliophora</taxon>
        <taxon>Intramacronucleata</taxon>
        <taxon>Spirotrichea</taxon>
        <taxon>Stichotrichia</taxon>
        <taxon>Sporadotrichida</taxon>
        <taxon>Halteriidae</taxon>
        <taxon>Halteria</taxon>
    </lineage>
</organism>
<accession>A0A8J8P2I2</accession>
<dbReference type="Proteomes" id="UP000785679">
    <property type="component" value="Unassembled WGS sequence"/>
</dbReference>
<name>A0A8J8P2I2_HALGN</name>
<dbReference type="AlphaFoldDB" id="A0A8J8P2I2"/>
<comment type="caution">
    <text evidence="1">The sequence shown here is derived from an EMBL/GenBank/DDBJ whole genome shotgun (WGS) entry which is preliminary data.</text>
</comment>
<evidence type="ECO:0000313" key="1">
    <source>
        <dbReference type="EMBL" id="TNV84869.1"/>
    </source>
</evidence>
<keyword evidence="2" id="KW-1185">Reference proteome</keyword>
<protein>
    <submittedName>
        <fullName evidence="1">Uncharacterized protein</fullName>
    </submittedName>
</protein>